<reference evidence="9" key="1">
    <citation type="journal article" date="2021" name="PeerJ">
        <title>Extensive microbial diversity within the chicken gut microbiome revealed by metagenomics and culture.</title>
        <authorList>
            <person name="Gilroy R."/>
            <person name="Ravi A."/>
            <person name="Getino M."/>
            <person name="Pursley I."/>
            <person name="Horton D.L."/>
            <person name="Alikhan N.F."/>
            <person name="Baker D."/>
            <person name="Gharbi K."/>
            <person name="Hall N."/>
            <person name="Watson M."/>
            <person name="Adriaenssens E.M."/>
            <person name="Foster-Nyarko E."/>
            <person name="Jarju S."/>
            <person name="Secka A."/>
            <person name="Antonio M."/>
            <person name="Oren A."/>
            <person name="Chaudhuri R.R."/>
            <person name="La Ragione R."/>
            <person name="Hildebrand F."/>
            <person name="Pallen M.J."/>
        </authorList>
    </citation>
    <scope>NUCLEOTIDE SEQUENCE</scope>
    <source>
        <strain evidence="9">ChiGjej1B1-98</strain>
    </source>
</reference>
<comment type="similarity">
    <text evidence="2">Belongs to the ABC transporter superfamily.</text>
</comment>
<dbReference type="InterPro" id="IPR003593">
    <property type="entry name" value="AAA+_ATPase"/>
</dbReference>
<dbReference type="PROSITE" id="PS00211">
    <property type="entry name" value="ABC_TRANSPORTER_1"/>
    <property type="match status" value="1"/>
</dbReference>
<dbReference type="CDD" id="cd03257">
    <property type="entry name" value="ABC_NikE_OppD_transporters"/>
    <property type="match status" value="1"/>
</dbReference>
<dbReference type="GO" id="GO:0005524">
    <property type="term" value="F:ATP binding"/>
    <property type="evidence" value="ECO:0007669"/>
    <property type="project" value="UniProtKB-KW"/>
</dbReference>
<keyword evidence="7" id="KW-0472">Membrane</keyword>
<evidence type="ECO:0000256" key="2">
    <source>
        <dbReference type="ARBA" id="ARBA00005417"/>
    </source>
</evidence>
<feature type="non-terminal residue" evidence="9">
    <location>
        <position position="1"/>
    </location>
</feature>
<dbReference type="InterPro" id="IPR017871">
    <property type="entry name" value="ABC_transporter-like_CS"/>
</dbReference>
<evidence type="ECO:0000256" key="4">
    <source>
        <dbReference type="ARBA" id="ARBA00022475"/>
    </source>
</evidence>
<gene>
    <name evidence="9" type="ORF">H9830_12750</name>
</gene>
<dbReference type="PANTHER" id="PTHR43297:SF2">
    <property type="entry name" value="DIPEPTIDE TRANSPORT ATP-BINDING PROTEIN DPPD"/>
    <property type="match status" value="1"/>
</dbReference>
<proteinExistence type="inferred from homology"/>
<evidence type="ECO:0000313" key="9">
    <source>
        <dbReference type="EMBL" id="HIY67131.1"/>
    </source>
</evidence>
<comment type="subcellular location">
    <subcellularLocation>
        <location evidence="1">Cell membrane</location>
        <topology evidence="1">Peripheral membrane protein</topology>
    </subcellularLocation>
</comment>
<evidence type="ECO:0000256" key="6">
    <source>
        <dbReference type="ARBA" id="ARBA00022840"/>
    </source>
</evidence>
<organism evidence="9 10">
    <name type="scientific">Candidatus Agrococcus pullicola</name>
    <dbReference type="NCBI Taxonomy" id="2838429"/>
    <lineage>
        <taxon>Bacteria</taxon>
        <taxon>Bacillati</taxon>
        <taxon>Actinomycetota</taxon>
        <taxon>Actinomycetes</taxon>
        <taxon>Micrococcales</taxon>
        <taxon>Microbacteriaceae</taxon>
        <taxon>Agrococcus</taxon>
    </lineage>
</organism>
<evidence type="ECO:0000256" key="1">
    <source>
        <dbReference type="ARBA" id="ARBA00004202"/>
    </source>
</evidence>
<dbReference type="Pfam" id="PF00005">
    <property type="entry name" value="ABC_tran"/>
    <property type="match status" value="1"/>
</dbReference>
<keyword evidence="3" id="KW-0813">Transport</keyword>
<keyword evidence="5" id="KW-0547">Nucleotide-binding</keyword>
<protein>
    <submittedName>
        <fullName evidence="9">ABC transporter ATP-binding protein</fullName>
    </submittedName>
</protein>
<dbReference type="SUPFAM" id="SSF52540">
    <property type="entry name" value="P-loop containing nucleoside triphosphate hydrolases"/>
    <property type="match status" value="1"/>
</dbReference>
<dbReference type="GO" id="GO:0005886">
    <property type="term" value="C:plasma membrane"/>
    <property type="evidence" value="ECO:0007669"/>
    <property type="project" value="UniProtKB-SubCell"/>
</dbReference>
<keyword evidence="4" id="KW-1003">Cell membrane</keyword>
<dbReference type="PANTHER" id="PTHR43297">
    <property type="entry name" value="OLIGOPEPTIDE TRANSPORT ATP-BINDING PROTEIN APPD"/>
    <property type="match status" value="1"/>
</dbReference>
<name>A0A9D1YXJ5_9MICO</name>
<keyword evidence="6 9" id="KW-0067">ATP-binding</keyword>
<dbReference type="SMART" id="SM00382">
    <property type="entry name" value="AAA"/>
    <property type="match status" value="1"/>
</dbReference>
<feature type="domain" description="ABC transporter" evidence="8">
    <location>
        <begin position="1"/>
        <end position="222"/>
    </location>
</feature>
<evidence type="ECO:0000313" key="10">
    <source>
        <dbReference type="Proteomes" id="UP000824005"/>
    </source>
</evidence>
<dbReference type="Gene3D" id="3.40.50.300">
    <property type="entry name" value="P-loop containing nucleotide triphosphate hydrolases"/>
    <property type="match status" value="1"/>
</dbReference>
<evidence type="ECO:0000256" key="7">
    <source>
        <dbReference type="ARBA" id="ARBA00023136"/>
    </source>
</evidence>
<evidence type="ECO:0000256" key="3">
    <source>
        <dbReference type="ARBA" id="ARBA00022448"/>
    </source>
</evidence>
<comment type="caution">
    <text evidence="9">The sequence shown here is derived from an EMBL/GenBank/DDBJ whole genome shotgun (WGS) entry which is preliminary data.</text>
</comment>
<dbReference type="PROSITE" id="PS50893">
    <property type="entry name" value="ABC_TRANSPORTER_2"/>
    <property type="match status" value="1"/>
</dbReference>
<sequence length="240" mass="25782">LNAGSVVGLVGESGSGKTQTALATLGLLSEGGRITAGSIAVDGEAVTSKQRLRMLGGEIGYIPQEPMSNLDPAFTIGNQLIEPIRRHMKVSRREASSHATALLERVGISQPERVMASYPHQISGGMAQRVLIAGAVSCEPRMLIADEPTTALDVTIQAEILDLLRGLQQERGMGLLIVTHDFGVVADICDEVYVMQWGAIVERQTVEALFEAPRHDYTRALLGASLEGGKSRRQREREGV</sequence>
<dbReference type="InterPro" id="IPR050388">
    <property type="entry name" value="ABC_Ni/Peptide_Import"/>
</dbReference>
<dbReference type="GO" id="GO:0016887">
    <property type="term" value="F:ATP hydrolysis activity"/>
    <property type="evidence" value="ECO:0007669"/>
    <property type="project" value="InterPro"/>
</dbReference>
<dbReference type="AlphaFoldDB" id="A0A9D1YXJ5"/>
<accession>A0A9D1YXJ5</accession>
<dbReference type="InterPro" id="IPR027417">
    <property type="entry name" value="P-loop_NTPase"/>
</dbReference>
<dbReference type="InterPro" id="IPR003439">
    <property type="entry name" value="ABC_transporter-like_ATP-bd"/>
</dbReference>
<evidence type="ECO:0000259" key="8">
    <source>
        <dbReference type="PROSITE" id="PS50893"/>
    </source>
</evidence>
<dbReference type="Proteomes" id="UP000824005">
    <property type="component" value="Unassembled WGS sequence"/>
</dbReference>
<reference evidence="9" key="2">
    <citation type="submission" date="2021-04" db="EMBL/GenBank/DDBJ databases">
        <authorList>
            <person name="Gilroy R."/>
        </authorList>
    </citation>
    <scope>NUCLEOTIDE SEQUENCE</scope>
    <source>
        <strain evidence="9">ChiGjej1B1-98</strain>
    </source>
</reference>
<evidence type="ECO:0000256" key="5">
    <source>
        <dbReference type="ARBA" id="ARBA00022741"/>
    </source>
</evidence>
<dbReference type="EMBL" id="DXDC01000385">
    <property type="protein sequence ID" value="HIY67131.1"/>
    <property type="molecule type" value="Genomic_DNA"/>
</dbReference>